<evidence type="ECO:0000313" key="1">
    <source>
        <dbReference type="EMBL" id="MFK2826652.1"/>
    </source>
</evidence>
<name>A0ABW8IAX0_9BACI</name>
<evidence type="ECO:0000313" key="2">
    <source>
        <dbReference type="Proteomes" id="UP001619911"/>
    </source>
</evidence>
<reference evidence="1 2" key="1">
    <citation type="submission" date="2023-07" db="EMBL/GenBank/DDBJ databases">
        <title>Bacillus lucianemedeirus sp. nov, a new species isolated from an immunobiological production facility.</title>
        <authorList>
            <person name="Costa L.V."/>
            <person name="Miranda R.V.S.L."/>
            <person name="Brandao M.L.L."/>
            <person name="Reis C.M.F."/>
            <person name="Frazao A.M."/>
            <person name="Cruz F.V."/>
            <person name="Baio P.V.P."/>
            <person name="Veras J.F.C."/>
            <person name="Ramos J.N."/>
            <person name="Vieira V."/>
        </authorList>
    </citation>
    <scope>NUCLEOTIDE SEQUENCE [LARGE SCALE GENOMIC DNA]</scope>
    <source>
        <strain evidence="1 2">B190/17</strain>
    </source>
</reference>
<gene>
    <name evidence="1" type="ORF">QYG89_13430</name>
</gene>
<dbReference type="RefSeq" id="WP_404318180.1">
    <property type="nucleotide sequence ID" value="NZ_JAUIYO010000013.1"/>
</dbReference>
<dbReference type="Proteomes" id="UP001619911">
    <property type="component" value="Unassembled WGS sequence"/>
</dbReference>
<sequence>MKLTKRNGAAGVKVNSLGNDEKTLIGNRAAETEVDKMTGFLI</sequence>
<dbReference type="EMBL" id="JAUIYO010000013">
    <property type="protein sequence ID" value="MFK2826652.1"/>
    <property type="molecule type" value="Genomic_DNA"/>
</dbReference>
<proteinExistence type="predicted"/>
<keyword evidence="2" id="KW-1185">Reference proteome</keyword>
<organism evidence="1 2">
    <name type="scientific">Bacillus lumedeiriae</name>
    <dbReference type="NCBI Taxonomy" id="3058829"/>
    <lineage>
        <taxon>Bacteria</taxon>
        <taxon>Bacillati</taxon>
        <taxon>Bacillota</taxon>
        <taxon>Bacilli</taxon>
        <taxon>Bacillales</taxon>
        <taxon>Bacillaceae</taxon>
        <taxon>Bacillus</taxon>
    </lineage>
</organism>
<comment type="caution">
    <text evidence="1">The sequence shown here is derived from an EMBL/GenBank/DDBJ whole genome shotgun (WGS) entry which is preliminary data.</text>
</comment>
<protein>
    <submittedName>
        <fullName evidence="1">Uncharacterized protein</fullName>
    </submittedName>
</protein>
<accession>A0ABW8IAX0</accession>